<sequence length="70" mass="7810">MSLLFSTSHIQIHQTHSYLSSGPHCRSRYVFVHLFFSSCDVVTPIFSMQTVSCFAISTSNVISPGPRHGH</sequence>
<name>A0A0A8Z5G9_ARUDO</name>
<dbReference type="AlphaFoldDB" id="A0A0A8Z5G9"/>
<reference evidence="1" key="1">
    <citation type="submission" date="2014-09" db="EMBL/GenBank/DDBJ databases">
        <authorList>
            <person name="Magalhaes I.L.F."/>
            <person name="Oliveira U."/>
            <person name="Santos F.R."/>
            <person name="Vidigal T.H.D.A."/>
            <person name="Brescovit A.D."/>
            <person name="Santos A.J."/>
        </authorList>
    </citation>
    <scope>NUCLEOTIDE SEQUENCE</scope>
    <source>
        <tissue evidence="1">Shoot tissue taken approximately 20 cm above the soil surface</tissue>
    </source>
</reference>
<reference evidence="1" key="2">
    <citation type="journal article" date="2015" name="Data Brief">
        <title>Shoot transcriptome of the giant reed, Arundo donax.</title>
        <authorList>
            <person name="Barrero R.A."/>
            <person name="Guerrero F.D."/>
            <person name="Moolhuijzen P."/>
            <person name="Goolsby J.A."/>
            <person name="Tidwell J."/>
            <person name="Bellgard S.E."/>
            <person name="Bellgard M.I."/>
        </authorList>
    </citation>
    <scope>NUCLEOTIDE SEQUENCE</scope>
    <source>
        <tissue evidence="1">Shoot tissue taken approximately 20 cm above the soil surface</tissue>
    </source>
</reference>
<organism evidence="1">
    <name type="scientific">Arundo donax</name>
    <name type="common">Giant reed</name>
    <name type="synonym">Donax arundinaceus</name>
    <dbReference type="NCBI Taxonomy" id="35708"/>
    <lineage>
        <taxon>Eukaryota</taxon>
        <taxon>Viridiplantae</taxon>
        <taxon>Streptophyta</taxon>
        <taxon>Embryophyta</taxon>
        <taxon>Tracheophyta</taxon>
        <taxon>Spermatophyta</taxon>
        <taxon>Magnoliopsida</taxon>
        <taxon>Liliopsida</taxon>
        <taxon>Poales</taxon>
        <taxon>Poaceae</taxon>
        <taxon>PACMAD clade</taxon>
        <taxon>Arundinoideae</taxon>
        <taxon>Arundineae</taxon>
        <taxon>Arundo</taxon>
    </lineage>
</organism>
<accession>A0A0A8Z5G9</accession>
<protein>
    <submittedName>
        <fullName evidence="1">Uncharacterized protein</fullName>
    </submittedName>
</protein>
<dbReference type="EMBL" id="GBRH01265890">
    <property type="protein sequence ID" value="JAD32005.1"/>
    <property type="molecule type" value="Transcribed_RNA"/>
</dbReference>
<evidence type="ECO:0000313" key="1">
    <source>
        <dbReference type="EMBL" id="JAD32005.1"/>
    </source>
</evidence>
<proteinExistence type="predicted"/>